<proteinExistence type="predicted"/>
<dbReference type="EMBL" id="CP054475">
    <property type="protein sequence ID" value="UXD87200.1"/>
    <property type="molecule type" value="Genomic_DNA"/>
</dbReference>
<dbReference type="Proteomes" id="UP001065322">
    <property type="component" value="Chromosome"/>
</dbReference>
<gene>
    <name evidence="2" type="ORF">HUF19_07050</name>
</gene>
<dbReference type="Gene3D" id="3.30.420.40">
    <property type="match status" value="1"/>
</dbReference>
<name>A0ABY6A9B0_9GAMM</name>
<protein>
    <submittedName>
        <fullName evidence="2">Rod shape-determining protein</fullName>
    </submittedName>
</protein>
<evidence type="ECO:0000313" key="3">
    <source>
        <dbReference type="Proteomes" id="UP001065322"/>
    </source>
</evidence>
<reference evidence="3" key="1">
    <citation type="submission" date="2020-06" db="EMBL/GenBank/DDBJ databases">
        <title>Thalassolituus marinus alknpb1M-1, a hydrocarbon-degrading bacterium isolated from the deep-sea overlying water using an in-situ strategy from the South China Sea basin.</title>
        <authorList>
            <person name="Dong C."/>
            <person name="Chen Y."/>
            <person name="Shao Z."/>
        </authorList>
    </citation>
    <scope>NUCLEOTIDE SEQUENCE [LARGE SCALE GENOMIC DNA]</scope>
    <source>
        <strain evidence="3">alknpb1M-1</strain>
    </source>
</reference>
<accession>A0ABY6A9B0</accession>
<sequence>MLSAFIRSLPSGTCYAQLWSDRIRISCTQSARVFDDQPLLIIRSGKSKKIVMAVGRHAAQLYQQEQLQKQRSEQRNEQPNEKPEPDLTLVNPFDHPRLLIADFAYAEKLLRYAIYRVYEKSVLPRSPVLIIQPMEKTEGGINEIERRMYTELGLGAGARKVYVHDGAPLAHPLRAEDTDLKRIIADK</sequence>
<feature type="region of interest" description="Disordered" evidence="1">
    <location>
        <begin position="65"/>
        <end position="88"/>
    </location>
</feature>
<organism evidence="2 3">
    <name type="scientific">Thalassolituus hydrocarboniclasticus</name>
    <dbReference type="NCBI Taxonomy" id="2742796"/>
    <lineage>
        <taxon>Bacteria</taxon>
        <taxon>Pseudomonadati</taxon>
        <taxon>Pseudomonadota</taxon>
        <taxon>Gammaproteobacteria</taxon>
        <taxon>Oceanospirillales</taxon>
        <taxon>Oceanospirillaceae</taxon>
        <taxon>Thalassolituus</taxon>
    </lineage>
</organism>
<evidence type="ECO:0000313" key="2">
    <source>
        <dbReference type="EMBL" id="UXD87200.1"/>
    </source>
</evidence>
<keyword evidence="3" id="KW-1185">Reference proteome</keyword>
<dbReference type="Pfam" id="PF06723">
    <property type="entry name" value="MreB_Mbl"/>
    <property type="match status" value="1"/>
</dbReference>
<feature type="compositionally biased region" description="Basic and acidic residues" evidence="1">
    <location>
        <begin position="68"/>
        <end position="85"/>
    </location>
</feature>
<dbReference type="InterPro" id="IPR056546">
    <property type="entry name" value="MreB_MamK-like"/>
</dbReference>
<dbReference type="RefSeq" id="WP_260999120.1">
    <property type="nucleotide sequence ID" value="NZ_CP054475.1"/>
</dbReference>
<evidence type="ECO:0000256" key="1">
    <source>
        <dbReference type="SAM" id="MobiDB-lite"/>
    </source>
</evidence>